<dbReference type="SUPFAM" id="SSF53474">
    <property type="entry name" value="alpha/beta-Hydrolases"/>
    <property type="match status" value="1"/>
</dbReference>
<dbReference type="RefSeq" id="WP_146472449.1">
    <property type="nucleotide sequence ID" value="NZ_BNCF01000008.1"/>
</dbReference>
<evidence type="ECO:0000259" key="1">
    <source>
        <dbReference type="Pfam" id="PF12146"/>
    </source>
</evidence>
<evidence type="ECO:0000313" key="2">
    <source>
        <dbReference type="EMBL" id="GHE35298.1"/>
    </source>
</evidence>
<dbReference type="InterPro" id="IPR017208">
    <property type="entry name" value="UCP037442_abhydr"/>
</dbReference>
<proteinExistence type="predicted"/>
<keyword evidence="3" id="KW-1185">Reference proteome</keyword>
<dbReference type="InterPro" id="IPR022742">
    <property type="entry name" value="Hydrolase_4"/>
</dbReference>
<organism evidence="2 3">
    <name type="scientific">Vulcaniibacterium thermophilum</name>
    <dbReference type="NCBI Taxonomy" id="1169913"/>
    <lineage>
        <taxon>Bacteria</taxon>
        <taxon>Pseudomonadati</taxon>
        <taxon>Pseudomonadota</taxon>
        <taxon>Gammaproteobacteria</taxon>
        <taxon>Lysobacterales</taxon>
        <taxon>Lysobacteraceae</taxon>
        <taxon>Vulcaniibacterium</taxon>
    </lineage>
</organism>
<dbReference type="Gene3D" id="3.40.50.1820">
    <property type="entry name" value="alpha/beta hydrolase"/>
    <property type="match status" value="1"/>
</dbReference>
<dbReference type="Pfam" id="PF12146">
    <property type="entry name" value="Hydrolase_4"/>
    <property type="match status" value="1"/>
</dbReference>
<sequence length="294" mass="31821">MREHAPAPLELEANAGPHRWRLIARVPASPAGALFWLPALGVAARHYLPFADALATRGIAVFVHEWRGLGTSNLRAGRQCDWGYPAVLLEDIPASLQAIERAGFALSHLGGHSLGGQLACCTLALWHAGRTSPQAPPHGLWLVASGAPYWRAFPPPLRYGLPLAYRFLPWLAQRVGALPGRLLAFGGNEARTLIRDWARTGLSGRYAAEGIPDDLEAGMAPLSPHVVGIVLRRDRLAPRSSLDYLLDKLPRARRTIVELDGDTLGTRADHFAWMKRPDAVVDGLLSARAAPALA</sequence>
<dbReference type="EMBL" id="BNCF01000008">
    <property type="protein sequence ID" value="GHE35298.1"/>
    <property type="molecule type" value="Genomic_DNA"/>
</dbReference>
<accession>A0A919DDJ3</accession>
<reference evidence="2" key="2">
    <citation type="submission" date="2020-09" db="EMBL/GenBank/DDBJ databases">
        <authorList>
            <person name="Sun Q."/>
            <person name="Kim S."/>
        </authorList>
    </citation>
    <scope>NUCLEOTIDE SEQUENCE</scope>
    <source>
        <strain evidence="2">KCTC 32020</strain>
    </source>
</reference>
<protein>
    <recommendedName>
        <fullName evidence="1">Serine aminopeptidase S33 domain-containing protein</fullName>
    </recommendedName>
</protein>
<dbReference type="Proteomes" id="UP000636453">
    <property type="component" value="Unassembled WGS sequence"/>
</dbReference>
<name>A0A919DDJ3_9GAMM</name>
<comment type="caution">
    <text evidence="2">The sequence shown here is derived from an EMBL/GenBank/DDBJ whole genome shotgun (WGS) entry which is preliminary data.</text>
</comment>
<evidence type="ECO:0000313" key="3">
    <source>
        <dbReference type="Proteomes" id="UP000636453"/>
    </source>
</evidence>
<gene>
    <name evidence="2" type="ORF">GCM10007167_16930</name>
</gene>
<dbReference type="InterPro" id="IPR029058">
    <property type="entry name" value="AB_hydrolase_fold"/>
</dbReference>
<reference evidence="2" key="1">
    <citation type="journal article" date="2014" name="Int. J. Syst. Evol. Microbiol.">
        <title>Complete genome sequence of Corynebacterium casei LMG S-19264T (=DSM 44701T), isolated from a smear-ripened cheese.</title>
        <authorList>
            <consortium name="US DOE Joint Genome Institute (JGI-PGF)"/>
            <person name="Walter F."/>
            <person name="Albersmeier A."/>
            <person name="Kalinowski J."/>
            <person name="Ruckert C."/>
        </authorList>
    </citation>
    <scope>NUCLEOTIDE SEQUENCE</scope>
    <source>
        <strain evidence="2">KCTC 32020</strain>
    </source>
</reference>
<dbReference type="OrthoDB" id="9785076at2"/>
<dbReference type="AlphaFoldDB" id="A0A919DDJ3"/>
<dbReference type="PIRSF" id="PIRSF037442">
    <property type="entry name" value="UCP037442_abhydr"/>
    <property type="match status" value="1"/>
</dbReference>
<feature type="domain" description="Serine aminopeptidase S33" evidence="1">
    <location>
        <begin position="30"/>
        <end position="172"/>
    </location>
</feature>